<feature type="transmembrane region" description="Helical" evidence="1">
    <location>
        <begin position="340"/>
        <end position="359"/>
    </location>
</feature>
<evidence type="ECO:0000313" key="3">
    <source>
        <dbReference type="EMBL" id="MBG9375980.1"/>
    </source>
</evidence>
<proteinExistence type="predicted"/>
<dbReference type="EMBL" id="JADWYR010000001">
    <property type="protein sequence ID" value="MBG9375980.1"/>
    <property type="molecule type" value="Genomic_DNA"/>
</dbReference>
<feature type="signal peptide" evidence="2">
    <location>
        <begin position="1"/>
        <end position="19"/>
    </location>
</feature>
<keyword evidence="2" id="KW-0732">Signal</keyword>
<reference evidence="3" key="1">
    <citation type="submission" date="2020-11" db="EMBL/GenBank/DDBJ databases">
        <title>Bacterial whole genome sequence for Panacibacter sp. DH6.</title>
        <authorList>
            <person name="Le V."/>
            <person name="Ko S."/>
            <person name="Ahn C.-Y."/>
            <person name="Oh H.-M."/>
        </authorList>
    </citation>
    <scope>NUCLEOTIDE SEQUENCE</scope>
    <source>
        <strain evidence="3">DH6</strain>
    </source>
</reference>
<accession>A0A931E654</accession>
<keyword evidence="1" id="KW-0812">Transmembrane</keyword>
<evidence type="ECO:0000256" key="2">
    <source>
        <dbReference type="SAM" id="SignalP"/>
    </source>
</evidence>
<keyword evidence="1" id="KW-0472">Membrane</keyword>
<comment type="caution">
    <text evidence="3">The sequence shown here is derived from an EMBL/GenBank/DDBJ whole genome shotgun (WGS) entry which is preliminary data.</text>
</comment>
<feature type="transmembrane region" description="Helical" evidence="1">
    <location>
        <begin position="406"/>
        <end position="429"/>
    </location>
</feature>
<dbReference type="RefSeq" id="WP_196990002.1">
    <property type="nucleotide sequence ID" value="NZ_JADWYR010000001.1"/>
</dbReference>
<feature type="transmembrane region" description="Helical" evidence="1">
    <location>
        <begin position="371"/>
        <end position="394"/>
    </location>
</feature>
<feature type="transmembrane region" description="Helical" evidence="1">
    <location>
        <begin position="257"/>
        <end position="278"/>
    </location>
</feature>
<keyword evidence="4" id="KW-1185">Reference proteome</keyword>
<sequence>MKRIIPLLLIIVIALHANAQDRLHSANNSIQKNIHTLETGFDLTPVQQDLQNIAGKLRFADAYINTTDRHLSYRLLNVHAIFLEQVKTKLDQNNTLLLSKNKSLHVIHKNIEKFKPADAAPSVLALYNNAENLYTGKALQLSGLQHTLDSNMVVLATLRKNLLQKIKNFNASVLRATDVPLLKESHAGYSKNFIDVIKDSADTGSKIMLYYLSAHLYAVSVTVLLCLLFTTWLIFIRKEYSKHIVTYVRTNKIKLKYLSANPLFGSLLLAFSFAPFFFPNPPVIFIELVWTILGLILTVLFFKDKNIPLTVRILWAAFFIAFRIVAFVNLFLYATYEERWLLILLNAVCITLDILILRVNKKRQIFHTRTTAFIICTSALLHIASIVCNLNGLFNLAKIFTATATFAVFTAAVLHVFTATAQEALTFQLAMFKKYFANRYQTQTVKVYTIFSRSIEILAVAGWCLIFIYNLNIPALLRY</sequence>
<name>A0A931E654_9BACT</name>
<keyword evidence="1" id="KW-1133">Transmembrane helix</keyword>
<gene>
    <name evidence="3" type="ORF">I5907_07025</name>
</gene>
<feature type="transmembrane region" description="Helical" evidence="1">
    <location>
        <begin position="450"/>
        <end position="469"/>
    </location>
</feature>
<feature type="chain" id="PRO_5037773119" description="Mechanosensitive ion channel protein" evidence="2">
    <location>
        <begin position="20"/>
        <end position="479"/>
    </location>
</feature>
<evidence type="ECO:0000256" key="1">
    <source>
        <dbReference type="SAM" id="Phobius"/>
    </source>
</evidence>
<dbReference type="AlphaFoldDB" id="A0A931E654"/>
<feature type="transmembrane region" description="Helical" evidence="1">
    <location>
        <begin position="314"/>
        <end position="334"/>
    </location>
</feature>
<evidence type="ECO:0008006" key="5">
    <source>
        <dbReference type="Google" id="ProtNLM"/>
    </source>
</evidence>
<feature type="transmembrane region" description="Helical" evidence="1">
    <location>
        <begin position="208"/>
        <end position="236"/>
    </location>
</feature>
<protein>
    <recommendedName>
        <fullName evidence="5">Mechanosensitive ion channel protein</fullName>
    </recommendedName>
</protein>
<feature type="transmembrane region" description="Helical" evidence="1">
    <location>
        <begin position="284"/>
        <end position="302"/>
    </location>
</feature>
<organism evidence="3 4">
    <name type="scientific">Panacibacter microcysteis</name>
    <dbReference type="NCBI Taxonomy" id="2793269"/>
    <lineage>
        <taxon>Bacteria</taxon>
        <taxon>Pseudomonadati</taxon>
        <taxon>Bacteroidota</taxon>
        <taxon>Chitinophagia</taxon>
        <taxon>Chitinophagales</taxon>
        <taxon>Chitinophagaceae</taxon>
        <taxon>Panacibacter</taxon>
    </lineage>
</organism>
<evidence type="ECO:0000313" key="4">
    <source>
        <dbReference type="Proteomes" id="UP000628448"/>
    </source>
</evidence>
<dbReference type="Proteomes" id="UP000628448">
    <property type="component" value="Unassembled WGS sequence"/>
</dbReference>